<dbReference type="InterPro" id="IPR007197">
    <property type="entry name" value="rSAM"/>
</dbReference>
<gene>
    <name evidence="10" type="ORF">FHR98_002560</name>
</gene>
<dbReference type="Pfam" id="PF04055">
    <property type="entry name" value="Radical_SAM"/>
    <property type="match status" value="1"/>
</dbReference>
<keyword evidence="7" id="KW-0411">Iron-sulfur</keyword>
<evidence type="ECO:0000256" key="3">
    <source>
        <dbReference type="ARBA" id="ARBA00022679"/>
    </source>
</evidence>
<dbReference type="InterPro" id="IPR023404">
    <property type="entry name" value="rSAM_horseshoe"/>
</dbReference>
<dbReference type="SFLD" id="SFLDS00029">
    <property type="entry name" value="Radical_SAM"/>
    <property type="match status" value="1"/>
</dbReference>
<keyword evidence="3" id="KW-0808">Transferase</keyword>
<dbReference type="GO" id="GO:0046872">
    <property type="term" value="F:metal ion binding"/>
    <property type="evidence" value="ECO:0007669"/>
    <property type="project" value="UniProtKB-KW"/>
</dbReference>
<dbReference type="GO" id="GO:0003824">
    <property type="term" value="F:catalytic activity"/>
    <property type="evidence" value="ECO:0007669"/>
    <property type="project" value="InterPro"/>
</dbReference>
<evidence type="ECO:0000259" key="8">
    <source>
        <dbReference type="PROSITE" id="PS51332"/>
    </source>
</evidence>
<comment type="caution">
    <text evidence="10">The sequence shown here is derived from an EMBL/GenBank/DDBJ whole genome shotgun (WGS) entry which is preliminary data.</text>
</comment>
<dbReference type="Gene3D" id="3.80.30.20">
    <property type="entry name" value="tm_1862 like domain"/>
    <property type="match status" value="1"/>
</dbReference>
<feature type="domain" description="Radical SAM core" evidence="9">
    <location>
        <begin position="194"/>
        <end position="414"/>
    </location>
</feature>
<evidence type="ECO:0000256" key="2">
    <source>
        <dbReference type="ARBA" id="ARBA00022603"/>
    </source>
</evidence>
<dbReference type="InterPro" id="IPR034466">
    <property type="entry name" value="Methyltransferase_Class_B"/>
</dbReference>
<evidence type="ECO:0000259" key="9">
    <source>
        <dbReference type="PROSITE" id="PS51918"/>
    </source>
</evidence>
<evidence type="ECO:0000256" key="1">
    <source>
        <dbReference type="ARBA" id="ARBA00001966"/>
    </source>
</evidence>
<dbReference type="Proteomes" id="UP000581135">
    <property type="component" value="Unassembled WGS sequence"/>
</dbReference>
<dbReference type="InterPro" id="IPR051198">
    <property type="entry name" value="BchE-like"/>
</dbReference>
<dbReference type="AlphaFoldDB" id="A0A839SYY5"/>
<keyword evidence="5" id="KW-0479">Metal-binding</keyword>
<name>A0A839SYY5_9PROT</name>
<evidence type="ECO:0000256" key="6">
    <source>
        <dbReference type="ARBA" id="ARBA00023004"/>
    </source>
</evidence>
<dbReference type="SUPFAM" id="SSF102114">
    <property type="entry name" value="Radical SAM enzymes"/>
    <property type="match status" value="1"/>
</dbReference>
<proteinExistence type="predicted"/>
<dbReference type="GO" id="GO:0051539">
    <property type="term" value="F:4 iron, 4 sulfur cluster binding"/>
    <property type="evidence" value="ECO:0007669"/>
    <property type="project" value="UniProtKB-KW"/>
</dbReference>
<keyword evidence="11" id="KW-1185">Reference proteome</keyword>
<accession>A0A839SYY5</accession>
<evidence type="ECO:0008006" key="12">
    <source>
        <dbReference type="Google" id="ProtNLM"/>
    </source>
</evidence>
<dbReference type="GO" id="GO:0031419">
    <property type="term" value="F:cobalamin binding"/>
    <property type="evidence" value="ECO:0007669"/>
    <property type="project" value="InterPro"/>
</dbReference>
<evidence type="ECO:0000313" key="10">
    <source>
        <dbReference type="EMBL" id="MBB3066255.1"/>
    </source>
</evidence>
<evidence type="ECO:0000256" key="7">
    <source>
        <dbReference type="ARBA" id="ARBA00023014"/>
    </source>
</evidence>
<dbReference type="GO" id="GO:0005829">
    <property type="term" value="C:cytosol"/>
    <property type="evidence" value="ECO:0007669"/>
    <property type="project" value="TreeGrafter"/>
</dbReference>
<evidence type="ECO:0000256" key="4">
    <source>
        <dbReference type="ARBA" id="ARBA00022691"/>
    </source>
</evidence>
<dbReference type="InterPro" id="IPR006158">
    <property type="entry name" value="Cobalamin-bd"/>
</dbReference>
<feature type="domain" description="B12-binding" evidence="8">
    <location>
        <begin position="4"/>
        <end position="168"/>
    </location>
</feature>
<dbReference type="SMART" id="SM00729">
    <property type="entry name" value="Elp3"/>
    <property type="match status" value="1"/>
</dbReference>
<dbReference type="RefSeq" id="WP_183417072.1">
    <property type="nucleotide sequence ID" value="NZ_JACHXA010000007.1"/>
</dbReference>
<organism evidence="10 11">
    <name type="scientific">Limibacillus halophilus</name>
    <dbReference type="NCBI Taxonomy" id="1579333"/>
    <lineage>
        <taxon>Bacteria</taxon>
        <taxon>Pseudomonadati</taxon>
        <taxon>Pseudomonadota</taxon>
        <taxon>Alphaproteobacteria</taxon>
        <taxon>Rhodospirillales</taxon>
        <taxon>Rhodovibrionaceae</taxon>
        <taxon>Limibacillus</taxon>
    </lineage>
</organism>
<evidence type="ECO:0000256" key="5">
    <source>
        <dbReference type="ARBA" id="ARBA00022723"/>
    </source>
</evidence>
<dbReference type="SFLD" id="SFLDG01123">
    <property type="entry name" value="methyltransferase_(Class_B)"/>
    <property type="match status" value="1"/>
</dbReference>
<keyword evidence="4" id="KW-0949">S-adenosyl-L-methionine</keyword>
<dbReference type="EMBL" id="JACHXA010000007">
    <property type="protein sequence ID" value="MBB3066255.1"/>
    <property type="molecule type" value="Genomic_DNA"/>
</dbReference>
<dbReference type="PANTHER" id="PTHR43409:SF7">
    <property type="entry name" value="BLL1977 PROTEIN"/>
    <property type="match status" value="1"/>
</dbReference>
<dbReference type="PANTHER" id="PTHR43409">
    <property type="entry name" value="ANAEROBIC MAGNESIUM-PROTOPORPHYRIN IX MONOMETHYL ESTER CYCLASE-RELATED"/>
    <property type="match status" value="1"/>
</dbReference>
<dbReference type="InterPro" id="IPR058240">
    <property type="entry name" value="rSAM_sf"/>
</dbReference>
<protein>
    <recommendedName>
        <fullName evidence="12">Radical SAM superfamily enzyme YgiQ, UPF0313 family</fullName>
    </recommendedName>
</protein>
<dbReference type="SFLD" id="SFLDG01082">
    <property type="entry name" value="B12-binding_domain_containing"/>
    <property type="match status" value="1"/>
</dbReference>
<reference evidence="10 11" key="1">
    <citation type="submission" date="2020-08" db="EMBL/GenBank/DDBJ databases">
        <title>Genomic Encyclopedia of Type Strains, Phase III (KMG-III): the genomes of soil and plant-associated and newly described type strains.</title>
        <authorList>
            <person name="Whitman W."/>
        </authorList>
    </citation>
    <scope>NUCLEOTIDE SEQUENCE [LARGE SCALE GENOMIC DNA]</scope>
    <source>
        <strain evidence="10 11">CECT 8803</strain>
    </source>
</reference>
<evidence type="ECO:0000313" key="11">
    <source>
        <dbReference type="Proteomes" id="UP000581135"/>
    </source>
</evidence>
<sequence>MPQRIRLRVALIKPSHYDDDGYVIQWHRSSIPSNTLASLYGIIRDRAEEPDLAGRMAVELDAYDETNCIIPIKAIIASCKAADASFVGLVGVQSNQFPRALELARQFRAADIPVIVGGFHVAGCLAMLPEIPPELREAEKLGVSLYAGEAEGRIDEILLDACNGTIKPLYNYMAALPDMAGAPSPFLPSTLVSRAAGHYTSFDSGRGCPFQCSFCTIINVQGRKSRYRTPDDIERIIRENDAQGIRRYFITDDNFARNKNWEAILDRLIRLREIDGLRFKFIIQVDTLCHKSPGFIEKAARAGCNRVFIGLENIDPEALLSAKKRQNKIWEYREMLQAWKDAGVVTYAGYILGFPEDTPEKIRRNIEIMKRELPLDLVEFFFLTPLPGSEDHQKMARNGVWMDPDLNKYDLNHRVSHHPLMSDQAWEQIYLDAWKQYYTLEHIETVLRRGVARGLNTKQLFLTLGAFYGSVTIEKLHPLEAGFFRHKVRLQRRPGLPIENPLIFYPRRAWEITTTHLKWLALYLRLKRLHARVLKDPAAKNYSDQALIHGSQEDEDNLDLIRTFEDAIPNTYGAPVKHAKAAGL</sequence>
<keyword evidence="6" id="KW-0408">Iron</keyword>
<dbReference type="PROSITE" id="PS51332">
    <property type="entry name" value="B12_BINDING"/>
    <property type="match status" value="1"/>
</dbReference>
<comment type="cofactor">
    <cofactor evidence="1">
        <name>[4Fe-4S] cluster</name>
        <dbReference type="ChEBI" id="CHEBI:49883"/>
    </cofactor>
</comment>
<dbReference type="PROSITE" id="PS51918">
    <property type="entry name" value="RADICAL_SAM"/>
    <property type="match status" value="1"/>
</dbReference>
<dbReference type="CDD" id="cd01335">
    <property type="entry name" value="Radical_SAM"/>
    <property type="match status" value="1"/>
</dbReference>
<dbReference type="InterPro" id="IPR006638">
    <property type="entry name" value="Elp3/MiaA/NifB-like_rSAM"/>
</dbReference>
<keyword evidence="2" id="KW-0489">Methyltransferase</keyword>